<comment type="subunit">
    <text evidence="2">The pili are polar flexible filaments of about 5.4 nanometers diameter and 2.5 micrometers average length; they consist of only a single polypeptide chain arranged in a helical configuration of five subunits per turn in the assembled pilus.</text>
</comment>
<comment type="caution">
    <text evidence="6">The sequence shown here is derived from an EMBL/GenBank/DDBJ whole genome shotgun (WGS) entry which is preliminary data.</text>
</comment>
<keyword evidence="4" id="KW-0281">Fimbrium</keyword>
<keyword evidence="5" id="KW-0812">Transmembrane</keyword>
<comment type="similarity">
    <text evidence="1 4">Belongs to the N-Me-Phe pilin family.</text>
</comment>
<dbReference type="PRINTS" id="PR00813">
    <property type="entry name" value="BCTERIALGSPG"/>
</dbReference>
<dbReference type="RefSeq" id="WP_382234706.1">
    <property type="nucleotide sequence ID" value="NZ_JBHTCC010000002.1"/>
</dbReference>
<evidence type="ECO:0000256" key="3">
    <source>
        <dbReference type="ARBA" id="ARBA00022481"/>
    </source>
</evidence>
<organism evidence="6 7">
    <name type="scientific">Herminiimonas aquatilis</name>
    <dbReference type="NCBI Taxonomy" id="345342"/>
    <lineage>
        <taxon>Bacteria</taxon>
        <taxon>Pseudomonadati</taxon>
        <taxon>Pseudomonadota</taxon>
        <taxon>Betaproteobacteria</taxon>
        <taxon>Burkholderiales</taxon>
        <taxon>Oxalobacteraceae</taxon>
        <taxon>Herminiimonas</taxon>
    </lineage>
</organism>
<keyword evidence="3" id="KW-0488">Methylation</keyword>
<dbReference type="Gene3D" id="3.30.700.10">
    <property type="entry name" value="Glycoprotein, Type 4 Pilin"/>
    <property type="match status" value="1"/>
</dbReference>
<dbReference type="Pfam" id="PF07963">
    <property type="entry name" value="N_methyl"/>
    <property type="match status" value="1"/>
</dbReference>
<accession>A0ABW2J6B5</accession>
<dbReference type="PANTHER" id="PTHR30093:SF34">
    <property type="entry name" value="PREPILIN PEPTIDASE-DEPENDENT PROTEIN D"/>
    <property type="match status" value="1"/>
</dbReference>
<dbReference type="PROSITE" id="PS00409">
    <property type="entry name" value="PROKAR_NTER_METHYL"/>
    <property type="match status" value="1"/>
</dbReference>
<evidence type="ECO:0000256" key="5">
    <source>
        <dbReference type="SAM" id="Phobius"/>
    </source>
</evidence>
<dbReference type="InterPro" id="IPR001082">
    <property type="entry name" value="Pilin"/>
</dbReference>
<dbReference type="Pfam" id="PF00114">
    <property type="entry name" value="Pilin"/>
    <property type="match status" value="1"/>
</dbReference>
<evidence type="ECO:0000256" key="1">
    <source>
        <dbReference type="ARBA" id="ARBA00005233"/>
    </source>
</evidence>
<dbReference type="Proteomes" id="UP001596379">
    <property type="component" value="Unassembled WGS sequence"/>
</dbReference>
<dbReference type="NCBIfam" id="TIGR02532">
    <property type="entry name" value="IV_pilin_GFxxxE"/>
    <property type="match status" value="1"/>
</dbReference>
<dbReference type="EMBL" id="JBHTCC010000002">
    <property type="protein sequence ID" value="MFC7299044.1"/>
    <property type="molecule type" value="Genomic_DNA"/>
</dbReference>
<sequence>MKSMKMMKKAQAGFTLIELMIVVAIIGILAAVAIPQYQDYIIRAKLSKAIVAIDPVKTALSEFAQNNAGSFSTLTAGVSGTAGAGWTSLGFTNPADGSASFPTLTTEATGIAVANGTGVITLTVGGTGNTVYDGKTVTITPTVGTSAISWNTTACSSTAGNANMKKIFGCP</sequence>
<protein>
    <submittedName>
        <fullName evidence="6">Pilin</fullName>
    </submittedName>
</protein>
<dbReference type="InterPro" id="IPR000983">
    <property type="entry name" value="Bac_GSPG_pilin"/>
</dbReference>
<evidence type="ECO:0000313" key="6">
    <source>
        <dbReference type="EMBL" id="MFC7299044.1"/>
    </source>
</evidence>
<feature type="transmembrane region" description="Helical" evidence="5">
    <location>
        <begin position="12"/>
        <end position="34"/>
    </location>
</feature>
<keyword evidence="7" id="KW-1185">Reference proteome</keyword>
<keyword evidence="5" id="KW-0472">Membrane</keyword>
<evidence type="ECO:0000313" key="7">
    <source>
        <dbReference type="Proteomes" id="UP001596379"/>
    </source>
</evidence>
<evidence type="ECO:0000256" key="2">
    <source>
        <dbReference type="ARBA" id="ARBA00011156"/>
    </source>
</evidence>
<name>A0ABW2J6B5_9BURK</name>
<dbReference type="SUPFAM" id="SSF54523">
    <property type="entry name" value="Pili subunits"/>
    <property type="match status" value="1"/>
</dbReference>
<dbReference type="InterPro" id="IPR012902">
    <property type="entry name" value="N_methyl_site"/>
</dbReference>
<proteinExistence type="inferred from homology"/>
<dbReference type="PANTHER" id="PTHR30093">
    <property type="entry name" value="GENERAL SECRETION PATHWAY PROTEIN G"/>
    <property type="match status" value="1"/>
</dbReference>
<reference evidence="7" key="1">
    <citation type="journal article" date="2019" name="Int. J. Syst. Evol. Microbiol.">
        <title>The Global Catalogue of Microorganisms (GCM) 10K type strain sequencing project: providing services to taxonomists for standard genome sequencing and annotation.</title>
        <authorList>
            <consortium name="The Broad Institute Genomics Platform"/>
            <consortium name="The Broad Institute Genome Sequencing Center for Infectious Disease"/>
            <person name="Wu L."/>
            <person name="Ma J."/>
        </authorList>
    </citation>
    <scope>NUCLEOTIDE SEQUENCE [LARGE SCALE GENOMIC DNA]</scope>
    <source>
        <strain evidence="7">CCUG 36956</strain>
    </source>
</reference>
<evidence type="ECO:0000256" key="4">
    <source>
        <dbReference type="RuleBase" id="RU000389"/>
    </source>
</evidence>
<gene>
    <name evidence="6" type="ORF">ACFQO0_11425</name>
</gene>
<keyword evidence="5" id="KW-1133">Transmembrane helix</keyword>
<dbReference type="InterPro" id="IPR045584">
    <property type="entry name" value="Pilin-like"/>
</dbReference>